<dbReference type="SUPFAM" id="SSF53474">
    <property type="entry name" value="alpha/beta-Hydrolases"/>
    <property type="match status" value="1"/>
</dbReference>
<keyword evidence="3" id="KW-1185">Reference proteome</keyword>
<sequence length="308" mass="32066">MTTRSEDGKLQRPDGSRVHYRRWLPDGDVRGTVHVVHGASEHSGRYSRLAGALTARGLAVYAMDLRGHGRTAESTGIGRFGGPGVDAVLGDIEALHLVMDDRHPEVPRVLLGHSMGSVIALAGAERNGADLAGLVLSGPIGVAPHLAASVDALEEAVAAGAGDHALDALGAFNASFEPARTRYDWLSRDPAEVDAYIADPLCGDEMPLTAAYAAGVFALAVRAATPDAVAALPAGLPVLLLSGELDPVGGADAVQVTALAQLFAARGLAVEQHVYPEARHEVFNEINRDEVVGDLLAWLEQRVPALGG</sequence>
<dbReference type="AlphaFoldDB" id="A0A543PEB8"/>
<dbReference type="OrthoDB" id="9806902at2"/>
<name>A0A543PEB8_9ACTN</name>
<feature type="domain" description="Serine aminopeptidase S33" evidence="1">
    <location>
        <begin position="28"/>
        <end position="286"/>
    </location>
</feature>
<keyword evidence="2" id="KW-0378">Hydrolase</keyword>
<dbReference type="EMBL" id="VFQE01000001">
    <property type="protein sequence ID" value="TQN42426.1"/>
    <property type="molecule type" value="Genomic_DNA"/>
</dbReference>
<dbReference type="InterPro" id="IPR029058">
    <property type="entry name" value="AB_hydrolase_fold"/>
</dbReference>
<dbReference type="Proteomes" id="UP000319865">
    <property type="component" value="Unassembled WGS sequence"/>
</dbReference>
<evidence type="ECO:0000313" key="3">
    <source>
        <dbReference type="Proteomes" id="UP000319865"/>
    </source>
</evidence>
<dbReference type="Pfam" id="PF12146">
    <property type="entry name" value="Hydrolase_4"/>
    <property type="match status" value="1"/>
</dbReference>
<dbReference type="InterPro" id="IPR022742">
    <property type="entry name" value="Hydrolase_4"/>
</dbReference>
<dbReference type="RefSeq" id="WP_142025060.1">
    <property type="nucleotide sequence ID" value="NZ_VFQE01000001.1"/>
</dbReference>
<dbReference type="InterPro" id="IPR051044">
    <property type="entry name" value="MAG_DAG_Lipase"/>
</dbReference>
<dbReference type="GO" id="GO:0016787">
    <property type="term" value="F:hydrolase activity"/>
    <property type="evidence" value="ECO:0007669"/>
    <property type="project" value="UniProtKB-KW"/>
</dbReference>
<gene>
    <name evidence="2" type="ORF">FHU33_1826</name>
</gene>
<dbReference type="PANTHER" id="PTHR11614">
    <property type="entry name" value="PHOSPHOLIPASE-RELATED"/>
    <property type="match status" value="1"/>
</dbReference>
<comment type="caution">
    <text evidence="2">The sequence shown here is derived from an EMBL/GenBank/DDBJ whole genome shotgun (WGS) entry which is preliminary data.</text>
</comment>
<dbReference type="Gene3D" id="3.40.50.1820">
    <property type="entry name" value="alpha/beta hydrolase"/>
    <property type="match status" value="1"/>
</dbReference>
<evidence type="ECO:0000259" key="1">
    <source>
        <dbReference type="Pfam" id="PF12146"/>
    </source>
</evidence>
<reference evidence="2 3" key="1">
    <citation type="submission" date="2019-06" db="EMBL/GenBank/DDBJ databases">
        <title>Sequencing the genomes of 1000 actinobacteria strains.</title>
        <authorList>
            <person name="Klenk H.-P."/>
        </authorList>
    </citation>
    <scope>NUCLEOTIDE SEQUENCE [LARGE SCALE GENOMIC DNA]</scope>
    <source>
        <strain evidence="2 3">DSM 46837</strain>
    </source>
</reference>
<organism evidence="2 3">
    <name type="scientific">Blastococcus colisei</name>
    <dbReference type="NCBI Taxonomy" id="1564162"/>
    <lineage>
        <taxon>Bacteria</taxon>
        <taxon>Bacillati</taxon>
        <taxon>Actinomycetota</taxon>
        <taxon>Actinomycetes</taxon>
        <taxon>Geodermatophilales</taxon>
        <taxon>Geodermatophilaceae</taxon>
        <taxon>Blastococcus</taxon>
    </lineage>
</organism>
<proteinExistence type="predicted"/>
<evidence type="ECO:0000313" key="2">
    <source>
        <dbReference type="EMBL" id="TQN42426.1"/>
    </source>
</evidence>
<protein>
    <submittedName>
        <fullName evidence="2">Alpha-beta hydrolase superfamily lysophospholipase</fullName>
    </submittedName>
</protein>
<accession>A0A543PEB8</accession>